<proteinExistence type="predicted"/>
<dbReference type="AlphaFoldDB" id="A0A7H0IQX4"/>
<dbReference type="InterPro" id="IPR036661">
    <property type="entry name" value="Luciferase-like_sf"/>
</dbReference>
<dbReference type="EMBL" id="CP060828">
    <property type="protein sequence ID" value="QNP75190.1"/>
    <property type="molecule type" value="Genomic_DNA"/>
</dbReference>
<keyword evidence="2" id="KW-1185">Reference proteome</keyword>
<name>A0A7H0IQX4_9ACTN</name>
<dbReference type="Proteomes" id="UP000516052">
    <property type="component" value="Chromosome"/>
</dbReference>
<evidence type="ECO:0000313" key="2">
    <source>
        <dbReference type="Proteomes" id="UP000516052"/>
    </source>
</evidence>
<dbReference type="KEGG" id="sroi:IAG44_41160"/>
<evidence type="ECO:0000313" key="1">
    <source>
        <dbReference type="EMBL" id="QNP75190.1"/>
    </source>
</evidence>
<gene>
    <name evidence="1" type="ORF">IAG44_41160</name>
</gene>
<dbReference type="SUPFAM" id="SSF51679">
    <property type="entry name" value="Bacterial luciferase-like"/>
    <property type="match status" value="1"/>
</dbReference>
<accession>A0A7H0IQX4</accession>
<dbReference type="Gene3D" id="3.20.20.30">
    <property type="entry name" value="Luciferase-like domain"/>
    <property type="match status" value="1"/>
</dbReference>
<protein>
    <submittedName>
        <fullName evidence="1">Uncharacterized protein</fullName>
    </submittedName>
</protein>
<reference evidence="1 2" key="1">
    <citation type="submission" date="2020-08" db="EMBL/GenBank/DDBJ databases">
        <title>A novel species.</title>
        <authorList>
            <person name="Gao J."/>
        </authorList>
    </citation>
    <scope>NUCLEOTIDE SEQUENCE [LARGE SCALE GENOMIC DNA]</scope>
    <source>
        <strain evidence="1 2">CRXT-G-22</strain>
    </source>
</reference>
<sequence length="104" mass="11048">MAARHIAPRTAPGARVVAQAVTLLSPDPDCARADLARQLTAVGRMPAYRACLRRAGLTNPADTLVVGDGTTVTDAVKRYQDAGVTDLIVVPLNERRRTLDLLTG</sequence>
<organism evidence="1 2">
    <name type="scientific">Streptomyces roseirectus</name>
    <dbReference type="NCBI Taxonomy" id="2768066"/>
    <lineage>
        <taxon>Bacteria</taxon>
        <taxon>Bacillati</taxon>
        <taxon>Actinomycetota</taxon>
        <taxon>Actinomycetes</taxon>
        <taxon>Kitasatosporales</taxon>
        <taxon>Streptomycetaceae</taxon>
        <taxon>Streptomyces</taxon>
    </lineage>
</organism>
<dbReference type="GO" id="GO:0016705">
    <property type="term" value="F:oxidoreductase activity, acting on paired donors, with incorporation or reduction of molecular oxygen"/>
    <property type="evidence" value="ECO:0007669"/>
    <property type="project" value="InterPro"/>
</dbReference>